<dbReference type="RefSeq" id="XP_001890348.1">
    <property type="nucleotide sequence ID" value="XM_001890313.1"/>
</dbReference>
<dbReference type="KEGG" id="lbc:LACBIDRAFT_335446"/>
<dbReference type="InParanoid" id="B0E2C9"/>
<reference evidence="1 2" key="1">
    <citation type="journal article" date="2008" name="Nature">
        <title>The genome of Laccaria bicolor provides insights into mycorrhizal symbiosis.</title>
        <authorList>
            <person name="Martin F."/>
            <person name="Aerts A."/>
            <person name="Ahren D."/>
            <person name="Brun A."/>
            <person name="Danchin E.G.J."/>
            <person name="Duchaussoy F."/>
            <person name="Gibon J."/>
            <person name="Kohler A."/>
            <person name="Lindquist E."/>
            <person name="Pereda V."/>
            <person name="Salamov A."/>
            <person name="Shapiro H.J."/>
            <person name="Wuyts J."/>
            <person name="Blaudez D."/>
            <person name="Buee M."/>
            <person name="Brokstein P."/>
            <person name="Canbaeck B."/>
            <person name="Cohen D."/>
            <person name="Courty P.E."/>
            <person name="Coutinho P.M."/>
            <person name="Delaruelle C."/>
            <person name="Detter J.C."/>
            <person name="Deveau A."/>
            <person name="DiFazio S."/>
            <person name="Duplessis S."/>
            <person name="Fraissinet-Tachet L."/>
            <person name="Lucic E."/>
            <person name="Frey-Klett P."/>
            <person name="Fourrey C."/>
            <person name="Feussner I."/>
            <person name="Gay G."/>
            <person name="Grimwood J."/>
            <person name="Hoegger P.J."/>
            <person name="Jain P."/>
            <person name="Kilaru S."/>
            <person name="Labbe J."/>
            <person name="Lin Y.C."/>
            <person name="Legue V."/>
            <person name="Le Tacon F."/>
            <person name="Marmeisse R."/>
            <person name="Melayah D."/>
            <person name="Montanini B."/>
            <person name="Muratet M."/>
            <person name="Nehls U."/>
            <person name="Niculita-Hirzel H."/>
            <person name="Oudot-Le Secq M.P."/>
            <person name="Peter M."/>
            <person name="Quesneville H."/>
            <person name="Rajashekar B."/>
            <person name="Reich M."/>
            <person name="Rouhier N."/>
            <person name="Schmutz J."/>
            <person name="Yin T."/>
            <person name="Chalot M."/>
            <person name="Henrissat B."/>
            <person name="Kuees U."/>
            <person name="Lucas S."/>
            <person name="Van de Peer Y."/>
            <person name="Podila G.K."/>
            <person name="Polle A."/>
            <person name="Pukkila P.J."/>
            <person name="Richardson P.M."/>
            <person name="Rouze P."/>
            <person name="Sanders I.R."/>
            <person name="Stajich J.E."/>
            <person name="Tunlid A."/>
            <person name="Tuskan G."/>
            <person name="Grigoriev I.V."/>
        </authorList>
    </citation>
    <scope>NUCLEOTIDE SEQUENCE [LARGE SCALE GENOMIC DNA]</scope>
    <source>
        <strain evidence="2">S238N-H82 / ATCC MYA-4686</strain>
    </source>
</reference>
<sequence>MLAKFLTPPYVYAAQARSTYLPLRAVECEDPTFSGFGSTAFSEEGAGATEHDQWGVDAPYEGCVWGMPSCNSHILTFTLIHLTSRASALSTQRYPNGLDVYELKTLLLHTDARTRNGGFSAARHQTLLHELGPSNASSCGTAFLVREVRKNVRQKRYTTSEVQFPRVAFQSSDDDGLDLFMFYSKPTPHTPRFSGFEPTFSQKGINYASWYYAIISGRYPYVYSTSNPYAPVGETHKKWRRSFSLVMLASSFAIDVRDVAEGVIPTVAWASLPDLSLLHAMETQSKGHLRRRSLELEAVEIERRRVIVWVLAFIARMPKCNLSASLLTPQSFLLCFPSAKPDSAIRS</sequence>
<evidence type="ECO:0000313" key="1">
    <source>
        <dbReference type="EMBL" id="EDQ99011.1"/>
    </source>
</evidence>
<evidence type="ECO:0000313" key="2">
    <source>
        <dbReference type="Proteomes" id="UP000001194"/>
    </source>
</evidence>
<keyword evidence="2" id="KW-1185">Reference proteome</keyword>
<dbReference type="GeneID" id="6085997"/>
<gene>
    <name evidence="1" type="ORF">LACBIDRAFT_335446</name>
</gene>
<proteinExistence type="predicted"/>
<protein>
    <submittedName>
        <fullName evidence="1">Predicted protein</fullName>
    </submittedName>
</protein>
<name>B0E2C9_LACBS</name>
<dbReference type="AlphaFoldDB" id="B0E2C9"/>
<accession>B0E2C9</accession>
<dbReference type="EMBL" id="DS547178">
    <property type="protein sequence ID" value="EDQ99011.1"/>
    <property type="molecule type" value="Genomic_DNA"/>
</dbReference>
<dbReference type="HOGENOM" id="CLU_799430_0_0_1"/>
<dbReference type="Proteomes" id="UP000001194">
    <property type="component" value="Unassembled WGS sequence"/>
</dbReference>
<organism evidence="2">
    <name type="scientific">Laccaria bicolor (strain S238N-H82 / ATCC MYA-4686)</name>
    <name type="common">Bicoloured deceiver</name>
    <name type="synonym">Laccaria laccata var. bicolor</name>
    <dbReference type="NCBI Taxonomy" id="486041"/>
    <lineage>
        <taxon>Eukaryota</taxon>
        <taxon>Fungi</taxon>
        <taxon>Dikarya</taxon>
        <taxon>Basidiomycota</taxon>
        <taxon>Agaricomycotina</taxon>
        <taxon>Agaricomycetes</taxon>
        <taxon>Agaricomycetidae</taxon>
        <taxon>Agaricales</taxon>
        <taxon>Agaricineae</taxon>
        <taxon>Hydnangiaceae</taxon>
        <taxon>Laccaria</taxon>
    </lineage>
</organism>